<evidence type="ECO:0000313" key="2">
    <source>
        <dbReference type="Proteomes" id="UP000054705"/>
    </source>
</evidence>
<sequence length="118" mass="12802">DIMQRYPGNFFMPAAGINRARMAMLLAKLLENKLCDPFPARRFTGTILSLDPDGRQMTFQADGADGNGVDGNTSFIWTIAVDGAVFLDGEVAELSGLKTGDAVKLILDEYGQVVFIAR</sequence>
<reference evidence="2" key="1">
    <citation type="journal article" date="2015" name="MBio">
        <title>Genome-Resolved Metagenomic Analysis Reveals Roles for Candidate Phyla and Other Microbial Community Members in Biogeochemical Transformations in Oil Reservoirs.</title>
        <authorList>
            <person name="Hu P."/>
            <person name="Tom L."/>
            <person name="Singh A."/>
            <person name="Thomas B.C."/>
            <person name="Baker B.J."/>
            <person name="Piceno Y.M."/>
            <person name="Andersen G.L."/>
            <person name="Banfield J.F."/>
        </authorList>
    </citation>
    <scope>NUCLEOTIDE SEQUENCE [LARGE SCALE GENOMIC DNA]</scope>
</reference>
<organism evidence="1 2">
    <name type="scientific">Pelotomaculum thermopropionicum</name>
    <dbReference type="NCBI Taxonomy" id="110500"/>
    <lineage>
        <taxon>Bacteria</taxon>
        <taxon>Bacillati</taxon>
        <taxon>Bacillota</taxon>
        <taxon>Clostridia</taxon>
        <taxon>Eubacteriales</taxon>
        <taxon>Desulfotomaculaceae</taxon>
        <taxon>Pelotomaculum</taxon>
    </lineage>
</organism>
<dbReference type="EMBL" id="LGGS01000057">
    <property type="protein sequence ID" value="KUK82938.1"/>
    <property type="molecule type" value="Genomic_DNA"/>
</dbReference>
<proteinExistence type="predicted"/>
<dbReference type="AlphaFoldDB" id="A0A101HTQ4"/>
<comment type="caution">
    <text evidence="1">The sequence shown here is derived from an EMBL/GenBank/DDBJ whole genome shotgun (WGS) entry which is preliminary data.</text>
</comment>
<gene>
    <name evidence="1" type="ORF">XD97_0306</name>
</gene>
<feature type="non-terminal residue" evidence="1">
    <location>
        <position position="1"/>
    </location>
</feature>
<accession>A0A101HTQ4</accession>
<dbReference type="Proteomes" id="UP000054705">
    <property type="component" value="Unassembled WGS sequence"/>
</dbReference>
<protein>
    <submittedName>
        <fullName evidence="1">Putative membrane protein</fullName>
    </submittedName>
</protein>
<evidence type="ECO:0000313" key="1">
    <source>
        <dbReference type="EMBL" id="KUK82938.1"/>
    </source>
</evidence>
<name>A0A101HTQ4_9FIRM</name>